<feature type="region of interest" description="Disordered" evidence="3">
    <location>
        <begin position="42"/>
        <end position="61"/>
    </location>
</feature>
<evidence type="ECO:0000256" key="3">
    <source>
        <dbReference type="SAM" id="MobiDB-lite"/>
    </source>
</evidence>
<feature type="domain" description="Cyclin-like" evidence="4">
    <location>
        <begin position="152"/>
        <end position="234"/>
    </location>
</feature>
<comment type="similarity">
    <text evidence="2">Belongs to the cyclin family.</text>
</comment>
<feature type="domain" description="Cyclin-like" evidence="4">
    <location>
        <begin position="267"/>
        <end position="350"/>
    </location>
</feature>
<reference evidence="5" key="1">
    <citation type="submission" date="2015-03" db="EMBL/GenBank/DDBJ databases">
        <title>A transcriptome of Araucaria cunninghamii, an australian fine timber species.</title>
        <authorList>
            <person name="Jing Yi C.J.Y."/>
            <person name="Yin San L.Y.S."/>
            <person name="Abdul Karim S.S."/>
            <person name="Wan Azmi N.N."/>
            <person name="Hercus R.R."/>
            <person name="Croft L.L."/>
        </authorList>
    </citation>
    <scope>NUCLEOTIDE SEQUENCE</scope>
    <source>
        <strain evidence="5">MI0301</strain>
        <tissue evidence="5">Leaf</tissue>
    </source>
</reference>
<dbReference type="InterPro" id="IPR013763">
    <property type="entry name" value="Cyclin-like_dom"/>
</dbReference>
<evidence type="ECO:0000256" key="2">
    <source>
        <dbReference type="RuleBase" id="RU000383"/>
    </source>
</evidence>
<dbReference type="InterPro" id="IPR043198">
    <property type="entry name" value="Cyclin/Ssn8"/>
</dbReference>
<organism evidence="5">
    <name type="scientific">Araucaria cunninghamii</name>
    <name type="common">Hoop pine</name>
    <name type="synonym">Moreton Bay pine</name>
    <dbReference type="NCBI Taxonomy" id="56994"/>
    <lineage>
        <taxon>Eukaryota</taxon>
        <taxon>Viridiplantae</taxon>
        <taxon>Streptophyta</taxon>
        <taxon>Embryophyta</taxon>
        <taxon>Tracheophyta</taxon>
        <taxon>Spermatophyta</taxon>
        <taxon>Pinopsida</taxon>
        <taxon>Pinidae</taxon>
        <taxon>Conifers II</taxon>
        <taxon>Araucariales</taxon>
        <taxon>Araucariaceae</taxon>
        <taxon>Araucaria</taxon>
    </lineage>
</organism>
<dbReference type="EMBL" id="GCKF01032078">
    <property type="protein sequence ID" value="JAG97646.1"/>
    <property type="molecule type" value="Transcribed_RNA"/>
</dbReference>
<dbReference type="PANTHER" id="PTHR10026">
    <property type="entry name" value="CYCLIN"/>
    <property type="match status" value="1"/>
</dbReference>
<protein>
    <recommendedName>
        <fullName evidence="4">Cyclin-like domain-containing protein</fullName>
    </recommendedName>
</protein>
<evidence type="ECO:0000259" key="4">
    <source>
        <dbReference type="SMART" id="SM00385"/>
    </source>
</evidence>
<dbReference type="Gene3D" id="1.10.472.10">
    <property type="entry name" value="Cyclin-like"/>
    <property type="match status" value="2"/>
</dbReference>
<dbReference type="Pfam" id="PF02984">
    <property type="entry name" value="Cyclin_C"/>
    <property type="match status" value="1"/>
</dbReference>
<dbReference type="InterPro" id="IPR006671">
    <property type="entry name" value="Cyclin_N"/>
</dbReference>
<evidence type="ECO:0000313" key="5">
    <source>
        <dbReference type="EMBL" id="JAG97646.1"/>
    </source>
</evidence>
<dbReference type="FunFam" id="1.10.472.10:FF:000104">
    <property type="entry name" value="cyclin-T1-3 isoform X1"/>
    <property type="match status" value="1"/>
</dbReference>
<dbReference type="SMART" id="SM00385">
    <property type="entry name" value="CYCLIN"/>
    <property type="match status" value="2"/>
</dbReference>
<proteinExistence type="inferred from homology"/>
<dbReference type="AlphaFoldDB" id="A0A0D6R4L8"/>
<keyword evidence="1 2" id="KW-0195">Cyclin</keyword>
<feature type="region of interest" description="Disordered" evidence="3">
    <location>
        <begin position="88"/>
        <end position="109"/>
    </location>
</feature>
<evidence type="ECO:0000256" key="1">
    <source>
        <dbReference type="ARBA" id="ARBA00023127"/>
    </source>
</evidence>
<sequence length="354" mass="40632">MAQTHYPHLKRGPWIEGNLCNNNNGFGCGGGHTRRFQDVGHRRHSNYDDNGPPPKRRRDAYFHHNNHNSLQFPLLRRTEEERLCMPSMTEDRDNNNSSNFNGNGLRVGGEETSCSDGSEFYYTREAIERLSPSRRDGIDLHKEIFYRLSYVSFLQTLGMRLQLPQTTIATAIVLCHRFFLRRSHASCDRFLIATASLFLAAKSEETPRPLNNVLVISYQLCHEQDLASFHYLLSNDWFEQYKQHVLEAEHMLLIALDFEITVQHPYKPLMSVLSKIGLAHTALLHMAWNFVNEGLRSSLCLQFKPQHIAAGAVFLAAKALNFDISSTPSLFQEFQTTSSIIQDVVKQLTEVFSW</sequence>
<dbReference type="GO" id="GO:0016538">
    <property type="term" value="F:cyclin-dependent protein serine/threonine kinase regulator activity"/>
    <property type="evidence" value="ECO:0007669"/>
    <property type="project" value="InterPro"/>
</dbReference>
<dbReference type="InterPro" id="IPR036915">
    <property type="entry name" value="Cyclin-like_sf"/>
</dbReference>
<accession>A0A0D6R4L8</accession>
<dbReference type="GO" id="GO:0006357">
    <property type="term" value="P:regulation of transcription by RNA polymerase II"/>
    <property type="evidence" value="ECO:0007669"/>
    <property type="project" value="InterPro"/>
</dbReference>
<name>A0A0D6R4L8_ARACU</name>
<dbReference type="InterPro" id="IPR004367">
    <property type="entry name" value="Cyclin_C-dom"/>
</dbReference>
<feature type="compositionally biased region" description="Low complexity" evidence="3">
    <location>
        <begin position="95"/>
        <end position="104"/>
    </location>
</feature>
<dbReference type="SUPFAM" id="SSF47954">
    <property type="entry name" value="Cyclin-like"/>
    <property type="match status" value="2"/>
</dbReference>
<dbReference type="Pfam" id="PF00134">
    <property type="entry name" value="Cyclin_N"/>
    <property type="match status" value="1"/>
</dbReference>